<dbReference type="InterPro" id="IPR038604">
    <property type="entry name" value="HopJ_sf"/>
</dbReference>
<protein>
    <submittedName>
        <fullName evidence="1">HopJ type III effector protein</fullName>
    </submittedName>
</protein>
<evidence type="ECO:0000313" key="2">
    <source>
        <dbReference type="Proteomes" id="UP000242815"/>
    </source>
</evidence>
<dbReference type="AlphaFoldDB" id="A0A1I5ZK44"/>
<dbReference type="OrthoDB" id="9790826at2"/>
<organism evidence="1 2">
    <name type="scientific">Halopseudomonas formosensis</name>
    <dbReference type="NCBI Taxonomy" id="1002526"/>
    <lineage>
        <taxon>Bacteria</taxon>
        <taxon>Pseudomonadati</taxon>
        <taxon>Pseudomonadota</taxon>
        <taxon>Gammaproteobacteria</taxon>
        <taxon>Pseudomonadales</taxon>
        <taxon>Pseudomonadaceae</taxon>
        <taxon>Halopseudomonas</taxon>
    </lineage>
</organism>
<proteinExistence type="predicted"/>
<evidence type="ECO:0000313" key="1">
    <source>
        <dbReference type="EMBL" id="SFQ56849.1"/>
    </source>
</evidence>
<dbReference type="Pfam" id="PF08888">
    <property type="entry name" value="HopJ"/>
    <property type="match status" value="1"/>
</dbReference>
<dbReference type="RefSeq" id="WP_090535904.1">
    <property type="nucleotide sequence ID" value="NZ_FOYD01000001.1"/>
</dbReference>
<gene>
    <name evidence="1" type="ORF">SAMN05216578_10187</name>
</gene>
<sequence length="113" mass="12849">MTLTAEQFKSRLGTPQHRFADTLAFIEQHYHYQPSGFHNGPLYNSAEQNQGSCRLLAMAQDLGLDTQQALHCFAEHYQGVLDDPTGSEHANIRTLMQHGLEAVRFDRPPLTRR</sequence>
<name>A0A1I5ZK44_9GAMM</name>
<dbReference type="Proteomes" id="UP000242815">
    <property type="component" value="Unassembled WGS sequence"/>
</dbReference>
<dbReference type="Gene3D" id="3.20.160.10">
    <property type="entry name" value="vpa0580 domain like"/>
    <property type="match status" value="1"/>
</dbReference>
<reference evidence="1 2" key="1">
    <citation type="submission" date="2016-10" db="EMBL/GenBank/DDBJ databases">
        <authorList>
            <person name="de Groot N.N."/>
        </authorList>
    </citation>
    <scope>NUCLEOTIDE SEQUENCE [LARGE SCALE GENOMIC DNA]</scope>
    <source>
        <strain evidence="1 2">JCM 18415</strain>
    </source>
</reference>
<dbReference type="InterPro" id="IPR014984">
    <property type="entry name" value="HopJ"/>
</dbReference>
<dbReference type="STRING" id="1002526.SAMN05216578_10187"/>
<accession>A0A1I5ZK44</accession>
<dbReference type="EMBL" id="FOYD01000001">
    <property type="protein sequence ID" value="SFQ56849.1"/>
    <property type="molecule type" value="Genomic_DNA"/>
</dbReference>